<dbReference type="RefSeq" id="WP_272751982.1">
    <property type="nucleotide sequence ID" value="NZ_JAQQLF010000012.1"/>
</dbReference>
<evidence type="ECO:0000256" key="1">
    <source>
        <dbReference type="ARBA" id="ARBA00022714"/>
    </source>
</evidence>
<dbReference type="Proteomes" id="UP001219956">
    <property type="component" value="Unassembled WGS sequence"/>
</dbReference>
<reference evidence="6 7" key="1">
    <citation type="submission" date="2023-01" db="EMBL/GenBank/DDBJ databases">
        <title>Novel species of the genus Vogesella isolated from rivers.</title>
        <authorList>
            <person name="Lu H."/>
        </authorList>
    </citation>
    <scope>NUCLEOTIDE SEQUENCE [LARGE SCALE GENOMIC DNA]</scope>
    <source>
        <strain evidence="6 7">DC21W</strain>
    </source>
</reference>
<gene>
    <name evidence="6" type="ORF">PQU95_10640</name>
</gene>
<keyword evidence="1" id="KW-0001">2Fe-2S</keyword>
<keyword evidence="4" id="KW-0411">Iron-sulfur</keyword>
<accession>A0ABT5IYN4</accession>
<dbReference type="SUPFAM" id="SSF50022">
    <property type="entry name" value="ISP domain"/>
    <property type="match status" value="1"/>
</dbReference>
<dbReference type="Gene3D" id="2.102.10.10">
    <property type="entry name" value="Rieske [2Fe-2S] iron-sulphur domain"/>
    <property type="match status" value="1"/>
</dbReference>
<organism evidence="6 7">
    <name type="scientific">Vogesella aquatica</name>
    <dbReference type="NCBI Taxonomy" id="2984206"/>
    <lineage>
        <taxon>Bacteria</taxon>
        <taxon>Pseudomonadati</taxon>
        <taxon>Pseudomonadota</taxon>
        <taxon>Betaproteobacteria</taxon>
        <taxon>Neisseriales</taxon>
        <taxon>Chromobacteriaceae</taxon>
        <taxon>Vogesella</taxon>
    </lineage>
</organism>
<dbReference type="PANTHER" id="PTHR40261">
    <property type="match status" value="1"/>
</dbReference>
<keyword evidence="7" id="KW-1185">Reference proteome</keyword>
<evidence type="ECO:0000256" key="2">
    <source>
        <dbReference type="ARBA" id="ARBA00022723"/>
    </source>
</evidence>
<keyword evidence="3" id="KW-0408">Iron</keyword>
<evidence type="ECO:0000259" key="5">
    <source>
        <dbReference type="PROSITE" id="PS51296"/>
    </source>
</evidence>
<evidence type="ECO:0000313" key="6">
    <source>
        <dbReference type="EMBL" id="MDC7717669.1"/>
    </source>
</evidence>
<dbReference type="PROSITE" id="PS51296">
    <property type="entry name" value="RIESKE"/>
    <property type="match status" value="1"/>
</dbReference>
<dbReference type="InterPro" id="IPR036922">
    <property type="entry name" value="Rieske_2Fe-2S_sf"/>
</dbReference>
<sequence>MADAQQLIASSSELANGGKGVRFTVPWQGEQAAAFAVRHQGVVHAYLNRCRHVPTELDWQDGRFFDSSGLYLICSLHGALYRPDSGLCVAGPCTGRSLQQLRTEECDGHVYYLPDSAP</sequence>
<proteinExistence type="predicted"/>
<name>A0ABT5IYN4_9NEIS</name>
<dbReference type="Pfam" id="PF00355">
    <property type="entry name" value="Rieske"/>
    <property type="match status" value="1"/>
</dbReference>
<comment type="caution">
    <text evidence="6">The sequence shown here is derived from an EMBL/GenBank/DDBJ whole genome shotgun (WGS) entry which is preliminary data.</text>
</comment>
<feature type="domain" description="Rieske" evidence="5">
    <location>
        <begin position="6"/>
        <end position="112"/>
    </location>
</feature>
<dbReference type="EMBL" id="JAQQLF010000012">
    <property type="protein sequence ID" value="MDC7717669.1"/>
    <property type="molecule type" value="Genomic_DNA"/>
</dbReference>
<protein>
    <submittedName>
        <fullName evidence="6">Rieske 2Fe-2S domain-containing protein</fullName>
    </submittedName>
</protein>
<keyword evidence="2" id="KW-0479">Metal-binding</keyword>
<dbReference type="PANTHER" id="PTHR40261:SF1">
    <property type="entry name" value="RIESKE DOMAIN-CONTAINING PROTEIN"/>
    <property type="match status" value="1"/>
</dbReference>
<evidence type="ECO:0000256" key="4">
    <source>
        <dbReference type="ARBA" id="ARBA00023014"/>
    </source>
</evidence>
<dbReference type="InterPro" id="IPR017941">
    <property type="entry name" value="Rieske_2Fe-2S"/>
</dbReference>
<evidence type="ECO:0000256" key="3">
    <source>
        <dbReference type="ARBA" id="ARBA00023004"/>
    </source>
</evidence>
<evidence type="ECO:0000313" key="7">
    <source>
        <dbReference type="Proteomes" id="UP001219956"/>
    </source>
</evidence>